<dbReference type="PANTHER" id="PTHR35788">
    <property type="entry name" value="EXPORTED PROTEIN-RELATED"/>
    <property type="match status" value="1"/>
</dbReference>
<dbReference type="Pfam" id="PF12229">
    <property type="entry name" value="PG_binding_4"/>
    <property type="match status" value="1"/>
</dbReference>
<name>A0ABW0BE59_9ACTN</name>
<gene>
    <name evidence="3" type="ORF">ACFPGP_00390</name>
</gene>
<dbReference type="InterPro" id="IPR007391">
    <property type="entry name" value="Vancomycin_resist_VanW"/>
</dbReference>
<keyword evidence="1" id="KW-1133">Transmembrane helix</keyword>
<dbReference type="EMBL" id="JBHSKD010000002">
    <property type="protein sequence ID" value="MFC5175106.1"/>
    <property type="molecule type" value="Genomic_DNA"/>
</dbReference>
<keyword evidence="1" id="KW-0472">Membrane</keyword>
<evidence type="ECO:0000259" key="2">
    <source>
        <dbReference type="Pfam" id="PF12229"/>
    </source>
</evidence>
<comment type="caution">
    <text evidence="3">The sequence shown here is derived from an EMBL/GenBank/DDBJ whole genome shotgun (WGS) entry which is preliminary data.</text>
</comment>
<dbReference type="InterPro" id="IPR052913">
    <property type="entry name" value="Glycopeptide_resist_protein"/>
</dbReference>
<keyword evidence="4" id="KW-1185">Reference proteome</keyword>
<dbReference type="RefSeq" id="WP_378585364.1">
    <property type="nucleotide sequence ID" value="NZ_JBHSKD010000002.1"/>
</dbReference>
<feature type="domain" description="YoaR-like putative peptidoglycan binding" evidence="2">
    <location>
        <begin position="95"/>
        <end position="198"/>
    </location>
</feature>
<evidence type="ECO:0000256" key="1">
    <source>
        <dbReference type="SAM" id="Phobius"/>
    </source>
</evidence>
<reference evidence="4" key="1">
    <citation type="journal article" date="2019" name="Int. J. Syst. Evol. Microbiol.">
        <title>The Global Catalogue of Microorganisms (GCM) 10K type strain sequencing project: providing services to taxonomists for standard genome sequencing and annotation.</title>
        <authorList>
            <consortium name="The Broad Institute Genomics Platform"/>
            <consortium name="The Broad Institute Genome Sequencing Center for Infectious Disease"/>
            <person name="Wu L."/>
            <person name="Ma J."/>
        </authorList>
    </citation>
    <scope>NUCLEOTIDE SEQUENCE [LARGE SCALE GENOMIC DNA]</scope>
    <source>
        <strain evidence="4">DFY41</strain>
    </source>
</reference>
<keyword evidence="1" id="KW-0812">Transmembrane</keyword>
<evidence type="ECO:0000313" key="4">
    <source>
        <dbReference type="Proteomes" id="UP001596087"/>
    </source>
</evidence>
<accession>A0ABW0BE59</accession>
<dbReference type="Pfam" id="PF04294">
    <property type="entry name" value="VanW"/>
    <property type="match status" value="1"/>
</dbReference>
<organism evidence="3 4">
    <name type="scientific">Nocardioides taihuensis</name>
    <dbReference type="NCBI Taxonomy" id="1835606"/>
    <lineage>
        <taxon>Bacteria</taxon>
        <taxon>Bacillati</taxon>
        <taxon>Actinomycetota</taxon>
        <taxon>Actinomycetes</taxon>
        <taxon>Propionibacteriales</taxon>
        <taxon>Nocardioidaceae</taxon>
        <taxon>Nocardioides</taxon>
    </lineage>
</organism>
<protein>
    <submittedName>
        <fullName evidence="3">VanW family protein</fullName>
    </submittedName>
</protein>
<feature type="transmembrane region" description="Helical" evidence="1">
    <location>
        <begin position="15"/>
        <end position="34"/>
    </location>
</feature>
<sequence>MKSWDQQTHRQRTRILTVILVVFVLFLAGGYYGGYRLAGDKVPRGTTISGVEVGGLTRSAAITELEQRFADRGRAPIAVQVERGGQERSASVRLGEIGLAVDAERSIDAAGAEASLSPVWLWNYYTGGSEIDAVVNVDEERLRERLAALSAGLGTPPRDGAVTFSPQGVTTTHPATGEAVDTGAAREALTAAYLGGDDTVELPIEPVEPDIDEHDVREALRNYATPAMSAPVTLVLGKSRIRLEPRQYADALSMVPHTGELVPAVDWTELSQLVDLAVVASDPVDATVVIVDGRPQVVPAESGLGYRPSDVVDAFLDVITSRGSARKVEVQGNVVEPDLATSEARELGIEEKVSEFTTYYPHADYRNVNLGRAAELIDGTVLEPGDGFSLNGIVGERTVENGFTEGYVINDGILVRDLGGGVSQMATTTFNAMFFAGLEDIEHKAHSFYIDRYPVGREATVAWPSIDLRFRNDTPYGVLIKASRTPSSDSAQGSVTVQMWSTKYWDIDSRTSERYNYRPPRTRTLTTPDCEPNAGWSGFDVDVTRVFRRVGGGTIDHTELFHTSYTPADTVVCEEPGRYN</sequence>
<proteinExistence type="predicted"/>
<dbReference type="InterPro" id="IPR022029">
    <property type="entry name" value="YoaR-like_PG-bd"/>
</dbReference>
<evidence type="ECO:0000313" key="3">
    <source>
        <dbReference type="EMBL" id="MFC5175106.1"/>
    </source>
</evidence>
<dbReference type="Proteomes" id="UP001596087">
    <property type="component" value="Unassembled WGS sequence"/>
</dbReference>
<dbReference type="PANTHER" id="PTHR35788:SF1">
    <property type="entry name" value="EXPORTED PROTEIN"/>
    <property type="match status" value="1"/>
</dbReference>